<proteinExistence type="predicted"/>
<protein>
    <recommendedName>
        <fullName evidence="3">Phosphatidylethanolamine-binding protein</fullName>
    </recommendedName>
</protein>
<sequence length="275" mass="31145">MALVKNVKTVTKLSANYNLFGKALFSTAMSKAWTAKKVVPDVINHIPPVKLAIQYPKMTINEGNIVHPAQVKDIPDISWKPVDGTLYTVCMVDPDAPSRKKPLAREWLHWLIVNIPESSAEKDDFEQDDDVDVLPPNVDQLIDEEECNENYILSFNMPCDVGRIQLIKNTSPDDHRDSTNEELLTIRETFAEYIGAGPPEATGLHRYVFLLYEQPGKLNCDEKKLTNKSADGRGNFSARKFSEKYKLGRAYAGNFFEAEYDSYVRELHKQIGLAH</sequence>
<dbReference type="InterPro" id="IPR035810">
    <property type="entry name" value="PEBP_euk"/>
</dbReference>
<name>A0AAV8X7I8_9CUCU</name>
<gene>
    <name evidence="1" type="ORF">NQ314_013093</name>
</gene>
<dbReference type="Gene3D" id="3.90.280.10">
    <property type="entry name" value="PEBP-like"/>
    <property type="match status" value="1"/>
</dbReference>
<accession>A0AAV8X7I8</accession>
<evidence type="ECO:0000313" key="1">
    <source>
        <dbReference type="EMBL" id="KAJ8934934.1"/>
    </source>
</evidence>
<dbReference type="InterPro" id="IPR036610">
    <property type="entry name" value="PEBP-like_sf"/>
</dbReference>
<comment type="caution">
    <text evidence="1">The sequence shown here is derived from an EMBL/GenBank/DDBJ whole genome shotgun (WGS) entry which is preliminary data.</text>
</comment>
<dbReference type="SUPFAM" id="SSF49777">
    <property type="entry name" value="PEBP-like"/>
    <property type="match status" value="1"/>
</dbReference>
<evidence type="ECO:0008006" key="3">
    <source>
        <dbReference type="Google" id="ProtNLM"/>
    </source>
</evidence>
<dbReference type="EMBL" id="JANEYF010003651">
    <property type="protein sequence ID" value="KAJ8934934.1"/>
    <property type="molecule type" value="Genomic_DNA"/>
</dbReference>
<reference evidence="1" key="1">
    <citation type="journal article" date="2023" name="Insect Mol. Biol.">
        <title>Genome sequencing provides insights into the evolution of gene families encoding plant cell wall-degrading enzymes in longhorned beetles.</title>
        <authorList>
            <person name="Shin N.R."/>
            <person name="Okamura Y."/>
            <person name="Kirsch R."/>
            <person name="Pauchet Y."/>
        </authorList>
    </citation>
    <scope>NUCLEOTIDE SEQUENCE</scope>
    <source>
        <strain evidence="1">RBIC_L_NR</strain>
    </source>
</reference>
<dbReference type="InterPro" id="IPR008914">
    <property type="entry name" value="PEBP"/>
</dbReference>
<dbReference type="Pfam" id="PF01161">
    <property type="entry name" value="PBP"/>
    <property type="match status" value="1"/>
</dbReference>
<evidence type="ECO:0000313" key="2">
    <source>
        <dbReference type="Proteomes" id="UP001162156"/>
    </source>
</evidence>
<dbReference type="Proteomes" id="UP001162156">
    <property type="component" value="Unassembled WGS sequence"/>
</dbReference>
<dbReference type="PANTHER" id="PTHR11362:SF82">
    <property type="entry name" value="PHOSPHATIDYLETHANOLAMINE-BINDING PROTEIN 4"/>
    <property type="match status" value="1"/>
</dbReference>
<keyword evidence="2" id="KW-1185">Reference proteome</keyword>
<dbReference type="CDD" id="cd00866">
    <property type="entry name" value="PEBP_euk"/>
    <property type="match status" value="1"/>
</dbReference>
<organism evidence="1 2">
    <name type="scientific">Rhamnusium bicolor</name>
    <dbReference type="NCBI Taxonomy" id="1586634"/>
    <lineage>
        <taxon>Eukaryota</taxon>
        <taxon>Metazoa</taxon>
        <taxon>Ecdysozoa</taxon>
        <taxon>Arthropoda</taxon>
        <taxon>Hexapoda</taxon>
        <taxon>Insecta</taxon>
        <taxon>Pterygota</taxon>
        <taxon>Neoptera</taxon>
        <taxon>Endopterygota</taxon>
        <taxon>Coleoptera</taxon>
        <taxon>Polyphaga</taxon>
        <taxon>Cucujiformia</taxon>
        <taxon>Chrysomeloidea</taxon>
        <taxon>Cerambycidae</taxon>
        <taxon>Lepturinae</taxon>
        <taxon>Rhagiini</taxon>
        <taxon>Rhamnusium</taxon>
    </lineage>
</organism>
<dbReference type="AlphaFoldDB" id="A0AAV8X7I8"/>
<dbReference type="PANTHER" id="PTHR11362">
    <property type="entry name" value="PHOSPHATIDYLETHANOLAMINE-BINDING PROTEIN"/>
    <property type="match status" value="1"/>
</dbReference>